<dbReference type="Pfam" id="PF08768">
    <property type="entry name" value="THAP4_heme-bd"/>
    <property type="match status" value="1"/>
</dbReference>
<dbReference type="SUPFAM" id="SSF50814">
    <property type="entry name" value="Lipocalins"/>
    <property type="match status" value="1"/>
</dbReference>
<feature type="domain" description="THAP4-like heme-binding" evidence="1">
    <location>
        <begin position="8"/>
        <end position="185"/>
    </location>
</feature>
<evidence type="ECO:0000313" key="2">
    <source>
        <dbReference type="EMBL" id="PIW14795.1"/>
    </source>
</evidence>
<name>A0A2M7FZT9_9BACT</name>
<accession>A0A2M7FZT9</accession>
<gene>
    <name evidence="2" type="ORF">COW36_20545</name>
</gene>
<protein>
    <submittedName>
        <fullName evidence="2">FABP family protein</fullName>
    </submittedName>
</protein>
<organism evidence="2 3">
    <name type="scientific">bacterium (Candidatus Blackallbacteria) CG17_big_fil_post_rev_8_21_14_2_50_48_46</name>
    <dbReference type="NCBI Taxonomy" id="2014261"/>
    <lineage>
        <taxon>Bacteria</taxon>
        <taxon>Candidatus Blackallbacteria</taxon>
    </lineage>
</organism>
<dbReference type="EMBL" id="PFFQ01000056">
    <property type="protein sequence ID" value="PIW14795.1"/>
    <property type="molecule type" value="Genomic_DNA"/>
</dbReference>
<comment type="caution">
    <text evidence="2">The sequence shown here is derived from an EMBL/GenBank/DDBJ whole genome shotgun (WGS) entry which is preliminary data.</text>
</comment>
<evidence type="ECO:0000313" key="3">
    <source>
        <dbReference type="Proteomes" id="UP000231019"/>
    </source>
</evidence>
<dbReference type="Gene3D" id="2.40.128.20">
    <property type="match status" value="1"/>
</dbReference>
<dbReference type="AlphaFoldDB" id="A0A2M7FZT9"/>
<dbReference type="Proteomes" id="UP000231019">
    <property type="component" value="Unassembled WGS sequence"/>
</dbReference>
<evidence type="ECO:0000259" key="1">
    <source>
        <dbReference type="Pfam" id="PF08768"/>
    </source>
</evidence>
<dbReference type="InterPro" id="IPR012674">
    <property type="entry name" value="Calycin"/>
</dbReference>
<reference evidence="2 3" key="1">
    <citation type="submission" date="2017-09" db="EMBL/GenBank/DDBJ databases">
        <title>Depth-based differentiation of microbial function through sediment-hosted aquifers and enrichment of novel symbionts in the deep terrestrial subsurface.</title>
        <authorList>
            <person name="Probst A.J."/>
            <person name="Ladd B."/>
            <person name="Jarett J.K."/>
            <person name="Geller-Mcgrath D.E."/>
            <person name="Sieber C.M."/>
            <person name="Emerson J.B."/>
            <person name="Anantharaman K."/>
            <person name="Thomas B.C."/>
            <person name="Malmstrom R."/>
            <person name="Stieglmeier M."/>
            <person name="Klingl A."/>
            <person name="Woyke T."/>
            <person name="Ryan C.M."/>
            <person name="Banfield J.F."/>
        </authorList>
    </citation>
    <scope>NUCLEOTIDE SEQUENCE [LARGE SCALE GENOMIC DNA]</scope>
    <source>
        <strain evidence="2">CG17_big_fil_post_rev_8_21_14_2_50_48_46</strain>
    </source>
</reference>
<sequence length="188" mass="21435">MTEDLRAKLGPLAALAGVWEGSKGDDIAPSDDRGIENNKYREHLVLEPFGPVDNHEQQLYGLRYTTMAWRLEAQDSFHDEVGYWLWDPAEKQVMRCFIVPRGVTVLAGGTVEPDAKAFKLSAELGSETYGICSNRFLDREFKTLRYDLSVTVHEDGSFSYLEDTQMKMKGRDEIFHHTDQNTLKKISD</sequence>
<proteinExistence type="predicted"/>
<dbReference type="InterPro" id="IPR014878">
    <property type="entry name" value="THAP4-like_heme-bd"/>
</dbReference>